<reference evidence="8 9" key="1">
    <citation type="submission" date="2017-11" db="EMBL/GenBank/DDBJ databases">
        <title>Draft genome sequence of magnetotactic bacterium Magnetospirillum kuznetsovii LBB-42.</title>
        <authorList>
            <person name="Grouzdev D.S."/>
            <person name="Rysina M.S."/>
            <person name="Baslerov R.V."/>
            <person name="Koziaeva V."/>
        </authorList>
    </citation>
    <scope>NUCLEOTIDE SEQUENCE [LARGE SCALE GENOMIC DNA]</scope>
    <source>
        <strain evidence="8 9">LBB-42</strain>
    </source>
</reference>
<feature type="transmembrane region" description="Helical" evidence="6">
    <location>
        <begin position="69"/>
        <end position="88"/>
    </location>
</feature>
<comment type="similarity">
    <text evidence="2">Belongs to the EamA transporter family.</text>
</comment>
<feature type="transmembrane region" description="Helical" evidence="6">
    <location>
        <begin position="149"/>
        <end position="168"/>
    </location>
</feature>
<dbReference type="Gene3D" id="1.10.3730.20">
    <property type="match status" value="1"/>
</dbReference>
<evidence type="ECO:0000259" key="7">
    <source>
        <dbReference type="Pfam" id="PF00892"/>
    </source>
</evidence>
<dbReference type="RefSeq" id="WP_112142809.1">
    <property type="nucleotide sequence ID" value="NZ_PGTO01000003.1"/>
</dbReference>
<evidence type="ECO:0000256" key="5">
    <source>
        <dbReference type="ARBA" id="ARBA00023136"/>
    </source>
</evidence>
<dbReference type="InterPro" id="IPR000620">
    <property type="entry name" value="EamA_dom"/>
</dbReference>
<dbReference type="SUPFAM" id="SSF103481">
    <property type="entry name" value="Multidrug resistance efflux transporter EmrE"/>
    <property type="match status" value="2"/>
</dbReference>
<dbReference type="PANTHER" id="PTHR32322">
    <property type="entry name" value="INNER MEMBRANE TRANSPORTER"/>
    <property type="match status" value="1"/>
</dbReference>
<protein>
    <submittedName>
        <fullName evidence="8">EamA/RhaT family transporter</fullName>
    </submittedName>
</protein>
<dbReference type="Proteomes" id="UP000251075">
    <property type="component" value="Unassembled WGS sequence"/>
</dbReference>
<organism evidence="8 9">
    <name type="scientific">Paramagnetospirillum kuznetsovii</name>
    <dbReference type="NCBI Taxonomy" id="2053833"/>
    <lineage>
        <taxon>Bacteria</taxon>
        <taxon>Pseudomonadati</taxon>
        <taxon>Pseudomonadota</taxon>
        <taxon>Alphaproteobacteria</taxon>
        <taxon>Rhodospirillales</taxon>
        <taxon>Magnetospirillaceae</taxon>
        <taxon>Paramagnetospirillum</taxon>
    </lineage>
</organism>
<dbReference type="PANTHER" id="PTHR32322:SF2">
    <property type="entry name" value="EAMA DOMAIN-CONTAINING PROTEIN"/>
    <property type="match status" value="1"/>
</dbReference>
<feature type="transmembrane region" description="Helical" evidence="6">
    <location>
        <begin position="243"/>
        <end position="263"/>
    </location>
</feature>
<sequence>MSDSLLMRGYVFAGMIIVIWTGFILVTRLGGTGTLTPFDIGAIRFGTAVILVLPLWLRAKRPSLLTPKVIALTLTGGLGYTLLTYSAFRLAPAAHGGILLSGFQPFAMPICAWAIMGERPSPLRWAGMAVIALGAATLAYEVFQADQSTLGGDLMFVAASVCWALYTVLARRWRIAPWEVTVNVAMLAAIVYLPIYLLALPKRILEAGAGEILLQVAYQGVLAAVIQMVIYMRAVELLGTSRMGMLVALVPPLGALAAVPVLGEPLTPMLIVSLALVSAGVLVGNANPSLLQRFR</sequence>
<feature type="transmembrane region" description="Helical" evidence="6">
    <location>
        <begin position="7"/>
        <end position="26"/>
    </location>
</feature>
<dbReference type="OrthoDB" id="7743310at2"/>
<feature type="transmembrane region" description="Helical" evidence="6">
    <location>
        <begin position="94"/>
        <end position="116"/>
    </location>
</feature>
<evidence type="ECO:0000313" key="8">
    <source>
        <dbReference type="EMBL" id="RAU22826.1"/>
    </source>
</evidence>
<feature type="domain" description="EamA" evidence="7">
    <location>
        <begin position="8"/>
        <end position="138"/>
    </location>
</feature>
<dbReference type="EMBL" id="PGTO01000003">
    <property type="protein sequence ID" value="RAU22826.1"/>
    <property type="molecule type" value="Genomic_DNA"/>
</dbReference>
<evidence type="ECO:0000256" key="4">
    <source>
        <dbReference type="ARBA" id="ARBA00022989"/>
    </source>
</evidence>
<evidence type="ECO:0000256" key="3">
    <source>
        <dbReference type="ARBA" id="ARBA00022692"/>
    </source>
</evidence>
<comment type="caution">
    <text evidence="8">The sequence shown here is derived from an EMBL/GenBank/DDBJ whole genome shotgun (WGS) entry which is preliminary data.</text>
</comment>
<evidence type="ECO:0000256" key="6">
    <source>
        <dbReference type="SAM" id="Phobius"/>
    </source>
</evidence>
<feature type="transmembrane region" description="Helical" evidence="6">
    <location>
        <begin position="212"/>
        <end position="231"/>
    </location>
</feature>
<dbReference type="Pfam" id="PF00892">
    <property type="entry name" value="EamA"/>
    <property type="match status" value="2"/>
</dbReference>
<evidence type="ECO:0000313" key="9">
    <source>
        <dbReference type="Proteomes" id="UP000251075"/>
    </source>
</evidence>
<accession>A0A364P0J7</accession>
<dbReference type="GO" id="GO:0016020">
    <property type="term" value="C:membrane"/>
    <property type="evidence" value="ECO:0007669"/>
    <property type="project" value="UniProtKB-SubCell"/>
</dbReference>
<feature type="transmembrane region" description="Helical" evidence="6">
    <location>
        <begin position="123"/>
        <end position="143"/>
    </location>
</feature>
<feature type="transmembrane region" description="Helical" evidence="6">
    <location>
        <begin position="180"/>
        <end position="200"/>
    </location>
</feature>
<feature type="domain" description="EamA" evidence="7">
    <location>
        <begin position="152"/>
        <end position="283"/>
    </location>
</feature>
<dbReference type="InterPro" id="IPR050638">
    <property type="entry name" value="AA-Vitamin_Transporters"/>
</dbReference>
<keyword evidence="5 6" id="KW-0472">Membrane</keyword>
<keyword evidence="3 6" id="KW-0812">Transmembrane</keyword>
<dbReference type="InterPro" id="IPR037185">
    <property type="entry name" value="EmrE-like"/>
</dbReference>
<evidence type="ECO:0000256" key="2">
    <source>
        <dbReference type="ARBA" id="ARBA00007362"/>
    </source>
</evidence>
<dbReference type="AlphaFoldDB" id="A0A364P0J7"/>
<proteinExistence type="inferred from homology"/>
<comment type="subcellular location">
    <subcellularLocation>
        <location evidence="1">Membrane</location>
        <topology evidence="1">Multi-pass membrane protein</topology>
    </subcellularLocation>
</comment>
<keyword evidence="9" id="KW-1185">Reference proteome</keyword>
<keyword evidence="4 6" id="KW-1133">Transmembrane helix</keyword>
<gene>
    <name evidence="8" type="ORF">CU669_05405</name>
</gene>
<feature type="transmembrane region" description="Helical" evidence="6">
    <location>
        <begin position="38"/>
        <end position="57"/>
    </location>
</feature>
<feature type="transmembrane region" description="Helical" evidence="6">
    <location>
        <begin position="269"/>
        <end position="286"/>
    </location>
</feature>
<name>A0A364P0J7_9PROT</name>
<evidence type="ECO:0000256" key="1">
    <source>
        <dbReference type="ARBA" id="ARBA00004141"/>
    </source>
</evidence>